<proteinExistence type="predicted"/>
<organism evidence="1 2">
    <name type="scientific">Ciona intestinalis</name>
    <name type="common">Transparent sea squirt</name>
    <name type="synonym">Ascidia intestinalis</name>
    <dbReference type="NCBI Taxonomy" id="7719"/>
    <lineage>
        <taxon>Eukaryota</taxon>
        <taxon>Metazoa</taxon>
        <taxon>Chordata</taxon>
        <taxon>Tunicata</taxon>
        <taxon>Ascidiacea</taxon>
        <taxon>Phlebobranchia</taxon>
        <taxon>Cionidae</taxon>
        <taxon>Ciona</taxon>
    </lineage>
</organism>
<sequence>MHILHLTHVRTYCTSFKLFNWISNKKTQSVHSIFTIAVTPLVKKYNYSECAAGKICCFNLLCLNLHLKFGINDQKL</sequence>
<protein>
    <submittedName>
        <fullName evidence="1">Uncharacterized protein</fullName>
    </submittedName>
</protein>
<keyword evidence="2" id="KW-1185">Reference proteome</keyword>
<dbReference type="InParanoid" id="H2XXV2"/>
<name>H2XXV2_CIOIN</name>
<reference evidence="2" key="1">
    <citation type="journal article" date="2002" name="Science">
        <title>The draft genome of Ciona intestinalis: insights into chordate and vertebrate origins.</title>
        <authorList>
            <person name="Dehal P."/>
            <person name="Satou Y."/>
            <person name="Campbell R.K."/>
            <person name="Chapman J."/>
            <person name="Degnan B."/>
            <person name="De Tomaso A."/>
            <person name="Davidson B."/>
            <person name="Di Gregorio A."/>
            <person name="Gelpke M."/>
            <person name="Goodstein D.M."/>
            <person name="Harafuji N."/>
            <person name="Hastings K.E."/>
            <person name="Ho I."/>
            <person name="Hotta K."/>
            <person name="Huang W."/>
            <person name="Kawashima T."/>
            <person name="Lemaire P."/>
            <person name="Martinez D."/>
            <person name="Meinertzhagen I.A."/>
            <person name="Necula S."/>
            <person name="Nonaka M."/>
            <person name="Putnam N."/>
            <person name="Rash S."/>
            <person name="Saiga H."/>
            <person name="Satake M."/>
            <person name="Terry A."/>
            <person name="Yamada L."/>
            <person name="Wang H.G."/>
            <person name="Awazu S."/>
            <person name="Azumi K."/>
            <person name="Boore J."/>
            <person name="Branno M."/>
            <person name="Chin-Bow S."/>
            <person name="DeSantis R."/>
            <person name="Doyle S."/>
            <person name="Francino P."/>
            <person name="Keys D.N."/>
            <person name="Haga S."/>
            <person name="Hayashi H."/>
            <person name="Hino K."/>
            <person name="Imai K.S."/>
            <person name="Inaba K."/>
            <person name="Kano S."/>
            <person name="Kobayashi K."/>
            <person name="Kobayashi M."/>
            <person name="Lee B.I."/>
            <person name="Makabe K.W."/>
            <person name="Manohar C."/>
            <person name="Matassi G."/>
            <person name="Medina M."/>
            <person name="Mochizuki Y."/>
            <person name="Mount S."/>
            <person name="Morishita T."/>
            <person name="Miura S."/>
            <person name="Nakayama A."/>
            <person name="Nishizaka S."/>
            <person name="Nomoto H."/>
            <person name="Ohta F."/>
            <person name="Oishi K."/>
            <person name="Rigoutsos I."/>
            <person name="Sano M."/>
            <person name="Sasaki A."/>
            <person name="Sasakura Y."/>
            <person name="Shoguchi E."/>
            <person name="Shin-i T."/>
            <person name="Spagnuolo A."/>
            <person name="Stainier D."/>
            <person name="Suzuki M.M."/>
            <person name="Tassy O."/>
            <person name="Takatori N."/>
            <person name="Tokuoka M."/>
            <person name="Yagi K."/>
            <person name="Yoshizaki F."/>
            <person name="Wada S."/>
            <person name="Zhang C."/>
            <person name="Hyatt P.D."/>
            <person name="Larimer F."/>
            <person name="Detter C."/>
            <person name="Doggett N."/>
            <person name="Glavina T."/>
            <person name="Hawkins T."/>
            <person name="Richardson P."/>
            <person name="Lucas S."/>
            <person name="Kohara Y."/>
            <person name="Levine M."/>
            <person name="Satoh N."/>
            <person name="Rokhsar D.S."/>
        </authorList>
    </citation>
    <scope>NUCLEOTIDE SEQUENCE [LARGE SCALE GENOMIC DNA]</scope>
</reference>
<dbReference type="AlphaFoldDB" id="H2XXV2"/>
<dbReference type="EMBL" id="EAAA01001046">
    <property type="status" value="NOT_ANNOTATED_CDS"/>
    <property type="molecule type" value="Genomic_DNA"/>
</dbReference>
<evidence type="ECO:0000313" key="1">
    <source>
        <dbReference type="Ensembl" id="ENSCINP00000034486.1"/>
    </source>
</evidence>
<dbReference type="Ensembl" id="ENSCINT00000036034.1">
    <property type="protein sequence ID" value="ENSCINP00000034486.1"/>
    <property type="gene ID" value="ENSCING00000022775.1"/>
</dbReference>
<dbReference type="HOGENOM" id="CLU_2653765_0_0_1"/>
<dbReference type="Proteomes" id="UP000008144">
    <property type="component" value="Chromosome 12"/>
</dbReference>
<reference evidence="1" key="2">
    <citation type="journal article" date="2008" name="Genome Biol.">
        <title>Improved genome assembly and evidence-based global gene model set for the chordate Ciona intestinalis: new insight into intron and operon populations.</title>
        <authorList>
            <person name="Satou Y."/>
            <person name="Mineta K."/>
            <person name="Ogasawara M."/>
            <person name="Sasakura Y."/>
            <person name="Shoguchi E."/>
            <person name="Ueno K."/>
            <person name="Yamada L."/>
            <person name="Matsumoto J."/>
            <person name="Wasserscheid J."/>
            <person name="Dewar K."/>
            <person name="Wiley G.B."/>
            <person name="Macmil S.L."/>
            <person name="Roe B.A."/>
            <person name="Zeller R.W."/>
            <person name="Hastings K.E."/>
            <person name="Lemaire P."/>
            <person name="Lindquist E."/>
            <person name="Endo T."/>
            <person name="Hotta K."/>
            <person name="Inaba K."/>
        </authorList>
    </citation>
    <scope>NUCLEOTIDE SEQUENCE [LARGE SCALE GENOMIC DNA]</scope>
    <source>
        <strain evidence="1">wild type</strain>
    </source>
</reference>
<evidence type="ECO:0000313" key="2">
    <source>
        <dbReference type="Proteomes" id="UP000008144"/>
    </source>
</evidence>
<reference evidence="1" key="4">
    <citation type="submission" date="2025-09" db="UniProtKB">
        <authorList>
            <consortium name="Ensembl"/>
        </authorList>
    </citation>
    <scope>IDENTIFICATION</scope>
</reference>
<reference evidence="1" key="3">
    <citation type="submission" date="2025-08" db="UniProtKB">
        <authorList>
            <consortium name="Ensembl"/>
        </authorList>
    </citation>
    <scope>IDENTIFICATION</scope>
</reference>
<accession>H2XXV2</accession>